<name>A0A951UBZ7_9CYAN</name>
<reference evidence="1" key="2">
    <citation type="journal article" date="2022" name="Microbiol. Resour. Announc.">
        <title>Metagenome Sequencing to Explore Phylogenomics of Terrestrial Cyanobacteria.</title>
        <authorList>
            <person name="Ward R.D."/>
            <person name="Stajich J.E."/>
            <person name="Johansen J.R."/>
            <person name="Huntemann M."/>
            <person name="Clum A."/>
            <person name="Foster B."/>
            <person name="Foster B."/>
            <person name="Roux S."/>
            <person name="Palaniappan K."/>
            <person name="Varghese N."/>
            <person name="Mukherjee S."/>
            <person name="Reddy T.B.K."/>
            <person name="Daum C."/>
            <person name="Copeland A."/>
            <person name="Chen I.A."/>
            <person name="Ivanova N.N."/>
            <person name="Kyrpides N.C."/>
            <person name="Shapiro N."/>
            <person name="Eloe-Fadrosh E.A."/>
            <person name="Pietrasiak N."/>
        </authorList>
    </citation>
    <scope>NUCLEOTIDE SEQUENCE</scope>
    <source>
        <strain evidence="1">CPER-KK1</strain>
    </source>
</reference>
<comment type="caution">
    <text evidence="1">The sequence shown here is derived from an EMBL/GenBank/DDBJ whole genome shotgun (WGS) entry which is preliminary data.</text>
</comment>
<evidence type="ECO:0000313" key="2">
    <source>
        <dbReference type="Proteomes" id="UP000753908"/>
    </source>
</evidence>
<gene>
    <name evidence="1" type="ORF">KME25_23950</name>
</gene>
<protein>
    <submittedName>
        <fullName evidence="1">TIGR03984 family CRISPR-associated protein</fullName>
    </submittedName>
</protein>
<organism evidence="1 2">
    <name type="scientific">Symplocastrum torsivum CPER-KK1</name>
    <dbReference type="NCBI Taxonomy" id="450513"/>
    <lineage>
        <taxon>Bacteria</taxon>
        <taxon>Bacillati</taxon>
        <taxon>Cyanobacteriota</taxon>
        <taxon>Cyanophyceae</taxon>
        <taxon>Oscillatoriophycideae</taxon>
        <taxon>Oscillatoriales</taxon>
        <taxon>Microcoleaceae</taxon>
        <taxon>Symplocastrum</taxon>
    </lineage>
</organism>
<dbReference type="AlphaFoldDB" id="A0A951UBZ7"/>
<dbReference type="EMBL" id="JAHHIF010000041">
    <property type="protein sequence ID" value="MBW4547467.1"/>
    <property type="molecule type" value="Genomic_DNA"/>
</dbReference>
<accession>A0A951UBZ7</accession>
<dbReference type="NCBIfam" id="TIGR03984">
    <property type="entry name" value="CRISPR-associated protein Csx19"/>
    <property type="match status" value="1"/>
</dbReference>
<evidence type="ECO:0000313" key="1">
    <source>
        <dbReference type="EMBL" id="MBW4547467.1"/>
    </source>
</evidence>
<sequence length="195" mass="22719">MSEVLCQKLSVDGIVDQGTLTSWLEEQARNWKLNYLLAHAEDGVIWGRFDNYRLTTAEKVFHQPEFNFPTLRILTLQQCRVFGQNGEVLLWRTGETWRSRLIQDNPEVDKIPERQILWGTHGEKRGNFTLLWDGSQGLKHAVPFTDIALDERNRLINRVRLMVHHFIDYDDSGVARIHLSRIVDLTTEKELINAP</sequence>
<dbReference type="InterPro" id="IPR023815">
    <property type="entry name" value="CRISPR-assoc_Csx19"/>
</dbReference>
<reference evidence="1" key="1">
    <citation type="submission" date="2021-05" db="EMBL/GenBank/DDBJ databases">
        <authorList>
            <person name="Pietrasiak N."/>
            <person name="Ward R."/>
            <person name="Stajich J.E."/>
            <person name="Kurbessoian T."/>
        </authorList>
    </citation>
    <scope>NUCLEOTIDE SEQUENCE</scope>
    <source>
        <strain evidence="1">CPER-KK1</strain>
    </source>
</reference>
<dbReference type="Proteomes" id="UP000753908">
    <property type="component" value="Unassembled WGS sequence"/>
</dbReference>
<proteinExistence type="predicted"/>